<dbReference type="InterPro" id="IPR050745">
    <property type="entry name" value="Multifunctional_regulatory"/>
</dbReference>
<proteinExistence type="predicted"/>
<dbReference type="Proteomes" id="UP000163391">
    <property type="component" value="Segment"/>
</dbReference>
<feature type="repeat" description="ANK" evidence="3">
    <location>
        <begin position="229"/>
        <end position="263"/>
    </location>
</feature>
<keyword evidence="2 3" id="KW-0040">ANK repeat</keyword>
<dbReference type="PANTHER" id="PTHR24189">
    <property type="entry name" value="MYOTROPHIN"/>
    <property type="match status" value="1"/>
</dbReference>
<evidence type="ECO:0000313" key="5">
    <source>
        <dbReference type="Proteomes" id="UP000163391"/>
    </source>
</evidence>
<feature type="repeat" description="ANK" evidence="3">
    <location>
        <begin position="264"/>
        <end position="298"/>
    </location>
</feature>
<protein>
    <submittedName>
        <fullName evidence="4">Ankyrin repeat protein</fullName>
    </submittedName>
</protein>
<organism evidence="4 5">
    <name type="scientific">Bovine papular stomatitis virus</name>
    <dbReference type="NCBI Taxonomy" id="129727"/>
    <lineage>
        <taxon>Viruses</taxon>
        <taxon>Varidnaviria</taxon>
        <taxon>Bamfordvirae</taxon>
        <taxon>Nucleocytoviricota</taxon>
        <taxon>Pokkesviricetes</taxon>
        <taxon>Chitovirales</taxon>
        <taxon>Poxviridae</taxon>
        <taxon>Chordopoxvirinae</taxon>
        <taxon>Parapoxvirus</taxon>
        <taxon>Parapoxvirus bovinestomatitis</taxon>
    </lineage>
</organism>
<dbReference type="SMART" id="SM00248">
    <property type="entry name" value="ANK"/>
    <property type="match status" value="9"/>
</dbReference>
<dbReference type="EMBL" id="KM875472">
    <property type="protein sequence ID" value="AKC03547.1"/>
    <property type="molecule type" value="Genomic_DNA"/>
</dbReference>
<dbReference type="SUPFAM" id="SSF48403">
    <property type="entry name" value="Ankyrin repeat"/>
    <property type="match status" value="1"/>
</dbReference>
<name>A0A0E3T765_9POXV</name>
<accession>A0A0E3T765</accession>
<dbReference type="PROSITE" id="PS50297">
    <property type="entry name" value="ANK_REP_REGION"/>
    <property type="match status" value="1"/>
</dbReference>
<evidence type="ECO:0000256" key="1">
    <source>
        <dbReference type="ARBA" id="ARBA00022737"/>
    </source>
</evidence>
<evidence type="ECO:0000313" key="4">
    <source>
        <dbReference type="EMBL" id="AKC03547.1"/>
    </source>
</evidence>
<dbReference type="Pfam" id="PF00023">
    <property type="entry name" value="Ank"/>
    <property type="match status" value="2"/>
</dbReference>
<evidence type="ECO:0000256" key="3">
    <source>
        <dbReference type="PROSITE-ProRule" id="PRU00023"/>
    </source>
</evidence>
<gene>
    <name evidence="4" type="ORF">BVTX09c1_123</name>
</gene>
<feature type="repeat" description="ANK" evidence="3">
    <location>
        <begin position="158"/>
        <end position="192"/>
    </location>
</feature>
<dbReference type="InterPro" id="IPR036770">
    <property type="entry name" value="Ankyrin_rpt-contain_sf"/>
</dbReference>
<dbReference type="Gene3D" id="1.25.40.20">
    <property type="entry name" value="Ankyrin repeat-containing domain"/>
    <property type="match status" value="3"/>
</dbReference>
<dbReference type="PANTHER" id="PTHR24189:SF50">
    <property type="entry name" value="ANKYRIN REPEAT AND SOCS BOX PROTEIN 2"/>
    <property type="match status" value="1"/>
</dbReference>
<dbReference type="Pfam" id="PF12796">
    <property type="entry name" value="Ank_2"/>
    <property type="match status" value="1"/>
</dbReference>
<reference evidence="4 5" key="1">
    <citation type="journal article" date="2015" name="Arch. Virol.">
        <title>Coinfection with multiple strains of bovine papular stomatitis virus.</title>
        <authorList>
            <person name="Huang T."/>
            <person name="Tulman E.R."/>
            <person name="Diel D.G."/>
            <person name="Khatiwada S."/>
            <person name="Sims W."/>
            <person name="Edwards J.F."/>
            <person name="Wen X."/>
            <person name="Kutish G.F."/>
            <person name="Rock D.L."/>
            <person name="Delhon G."/>
        </authorList>
    </citation>
    <scope>NUCLEOTIDE SEQUENCE [LARGE SCALE GENOMIC DNA]</scope>
    <source>
        <strain evidence="4">BV-TX09c1</strain>
    </source>
</reference>
<feature type="repeat" description="ANK" evidence="3">
    <location>
        <begin position="47"/>
        <end position="82"/>
    </location>
</feature>
<keyword evidence="1" id="KW-0677">Repeat</keyword>
<dbReference type="InterPro" id="IPR002110">
    <property type="entry name" value="Ankyrin_rpt"/>
</dbReference>
<feature type="repeat" description="ANK" evidence="3">
    <location>
        <begin position="83"/>
        <end position="117"/>
    </location>
</feature>
<sequence length="517" mass="56414">MDRLSDHTAAFREASLYGYLSSTSTVTAEDVRRYLEFGGDVNYQGTYKCTPLHVYLRLPGDKSVEVIDLLLDAGADLNSRDICGFTPLHMYICYADVEPDILRHLLERGARADATGNGMMTDALFAYLNTHGIDDAATPEVVDLLIRAGANVNARGEADKTPLHVHSASFTVNPEVTRLLLDAGADAEALDEFGMTPADVLVKSVGANVETLRLLLAASEGIATRRDVRGRTALHHHADSFRANADIVRELLRAGCDPAATDMLENTPLHSLATFCSCKRSVLDQLVAHGADINAMNVYGHTPLYYAAIYNPEACPRLISAGADVSARTPDDRTPMTGMIMRKNVRALTAALNTCPPLDAICASLDGARPGAASDATRMCVREVVLRGGARRLSAPMRHMHADFIVQCEAEVAVMATVRLGDPETSLLALARQRALQPVLLQPRVNRLLCRFGVYRDLLERLFREYRRKTRLVEQVARRVCPCSLPPEVVVRVLSHVPADDLAATLRCQAHDASSHN</sequence>
<dbReference type="PROSITE" id="PS50088">
    <property type="entry name" value="ANK_REPEAT"/>
    <property type="match status" value="5"/>
</dbReference>
<evidence type="ECO:0000256" key="2">
    <source>
        <dbReference type="ARBA" id="ARBA00023043"/>
    </source>
</evidence>